<organism evidence="2 3">
    <name type="scientific">Lupinus angustifolius</name>
    <name type="common">Narrow-leaved blue lupine</name>
    <dbReference type="NCBI Taxonomy" id="3871"/>
    <lineage>
        <taxon>Eukaryota</taxon>
        <taxon>Viridiplantae</taxon>
        <taxon>Streptophyta</taxon>
        <taxon>Embryophyta</taxon>
        <taxon>Tracheophyta</taxon>
        <taxon>Spermatophyta</taxon>
        <taxon>Magnoliopsida</taxon>
        <taxon>eudicotyledons</taxon>
        <taxon>Gunneridae</taxon>
        <taxon>Pentapetalae</taxon>
        <taxon>rosids</taxon>
        <taxon>fabids</taxon>
        <taxon>Fabales</taxon>
        <taxon>Fabaceae</taxon>
        <taxon>Papilionoideae</taxon>
        <taxon>50 kb inversion clade</taxon>
        <taxon>genistoids sensu lato</taxon>
        <taxon>core genistoids</taxon>
        <taxon>Genisteae</taxon>
        <taxon>Lupinus</taxon>
    </lineage>
</organism>
<dbReference type="EMBL" id="CM007379">
    <property type="protein sequence ID" value="OIV91650.1"/>
    <property type="molecule type" value="Genomic_DNA"/>
</dbReference>
<gene>
    <name evidence="2" type="ORF">TanjilG_26503</name>
</gene>
<dbReference type="Gramene" id="OIV91650">
    <property type="protein sequence ID" value="OIV91650"/>
    <property type="gene ID" value="TanjilG_26503"/>
</dbReference>
<feature type="region of interest" description="Disordered" evidence="1">
    <location>
        <begin position="243"/>
        <end position="270"/>
    </location>
</feature>
<name>A0A4P1QPI1_LUPAN</name>
<dbReference type="AlphaFoldDB" id="A0A4P1QPI1"/>
<reference evidence="2 3" key="1">
    <citation type="journal article" date="2017" name="Plant Biotechnol. J.">
        <title>A comprehensive draft genome sequence for lupin (Lupinus angustifolius), an emerging health food: insights into plant-microbe interactions and legume evolution.</title>
        <authorList>
            <person name="Hane J.K."/>
            <person name="Ming Y."/>
            <person name="Kamphuis L.G."/>
            <person name="Nelson M.N."/>
            <person name="Garg G."/>
            <person name="Atkins C.A."/>
            <person name="Bayer P.E."/>
            <person name="Bravo A."/>
            <person name="Bringans S."/>
            <person name="Cannon S."/>
            <person name="Edwards D."/>
            <person name="Foley R."/>
            <person name="Gao L.L."/>
            <person name="Harrison M.J."/>
            <person name="Huang W."/>
            <person name="Hurgobin B."/>
            <person name="Li S."/>
            <person name="Liu C.W."/>
            <person name="McGrath A."/>
            <person name="Morahan G."/>
            <person name="Murray J."/>
            <person name="Weller J."/>
            <person name="Jian J."/>
            <person name="Singh K.B."/>
        </authorList>
    </citation>
    <scope>NUCLEOTIDE SEQUENCE [LARGE SCALE GENOMIC DNA]</scope>
    <source>
        <strain evidence="3">cv. Tanjil</strain>
        <tissue evidence="2">Whole plant</tissue>
    </source>
</reference>
<dbReference type="STRING" id="3871.A0A4P1QPI1"/>
<dbReference type="OrthoDB" id="1093005at2759"/>
<keyword evidence="3" id="KW-1185">Reference proteome</keyword>
<proteinExistence type="predicted"/>
<evidence type="ECO:0000313" key="2">
    <source>
        <dbReference type="EMBL" id="OIV91650.1"/>
    </source>
</evidence>
<accession>A0A4P1QPI1</accession>
<feature type="compositionally biased region" description="Basic residues" evidence="1">
    <location>
        <begin position="245"/>
        <end position="255"/>
    </location>
</feature>
<sequence length="343" mass="38129">MAADEQVQVVVFAQTNLDTRIAFNTPLDITASAFKRDFERVHFTCLPNIGEIQVNGLMVKRKSYFYHLPDSLPLKYAFPGKRSTWFLHVEVRHLKNPCTSPQVAEKRLEPQDLTCNNEDKARCNNEEKKMEGLQSPANLFEEHGIANHLISTKQTTENENSHKNYMQSAANKSQHVMPPPENKCENVAELSAKSMQVSPSEAISVTGIINKYFMGSNGVDSFNSPSISEVTSKVDNGEIEVQSKAKSHSFSKKQIHSLPKSSSETPPRVLHAPSDVNLVLNNSRDKIGRSKVGKRLLVASRSLGASASKNSPTLSFVRYKDGKVLEYMSQIKGSIFSISDSDD</sequence>
<evidence type="ECO:0000256" key="1">
    <source>
        <dbReference type="SAM" id="MobiDB-lite"/>
    </source>
</evidence>
<dbReference type="Proteomes" id="UP000188354">
    <property type="component" value="Chromosome LG19"/>
</dbReference>
<evidence type="ECO:0000313" key="3">
    <source>
        <dbReference type="Proteomes" id="UP000188354"/>
    </source>
</evidence>
<protein>
    <submittedName>
        <fullName evidence="2">Uncharacterized protein</fullName>
    </submittedName>
</protein>
<dbReference type="KEGG" id="lang:109333818"/>